<protein>
    <recommendedName>
        <fullName evidence="2">26S proteasome complex subunit SEM1</fullName>
    </recommendedName>
</protein>
<dbReference type="GO" id="GO:0005634">
    <property type="term" value="C:nucleus"/>
    <property type="evidence" value="ECO:0007669"/>
    <property type="project" value="UniProtKB-SubCell"/>
</dbReference>
<keyword evidence="2" id="KW-0539">Nucleus</keyword>
<comment type="similarity">
    <text evidence="1 2">Belongs to the DSS1/SEM1 family.</text>
</comment>
<keyword evidence="2" id="KW-0647">Proteasome</keyword>
<dbReference type="AlphaFoldDB" id="A0A420YLI2"/>
<accession>A0A420YLI2</accession>
<evidence type="ECO:0000313" key="5">
    <source>
        <dbReference type="Proteomes" id="UP000275385"/>
    </source>
</evidence>
<comment type="subcellular location">
    <subcellularLocation>
        <location evidence="2">Nucleus</location>
    </subcellularLocation>
</comment>
<comment type="function">
    <text evidence="2">Component of the 26S proteasome, a multiprotein complex involved in the ATP-dependent degradation of ubiquitinated proteins.</text>
</comment>
<dbReference type="CDD" id="cd13768">
    <property type="entry name" value="DSS1_Sem1"/>
    <property type="match status" value="1"/>
</dbReference>
<dbReference type="GO" id="GO:0043248">
    <property type="term" value="P:proteasome assembly"/>
    <property type="evidence" value="ECO:0007669"/>
    <property type="project" value="UniProtKB-UniRule"/>
</dbReference>
<evidence type="ECO:0000256" key="1">
    <source>
        <dbReference type="ARBA" id="ARBA00034491"/>
    </source>
</evidence>
<dbReference type="STRING" id="177199.A0A420YLI2"/>
<proteinExistence type="inferred from homology"/>
<feature type="compositionally biased region" description="Basic and acidic residues" evidence="3">
    <location>
        <begin position="10"/>
        <end position="19"/>
    </location>
</feature>
<dbReference type="PANTHER" id="PTHR16771">
    <property type="entry name" value="26 PROTEASOME COMPLEX SUBUNIT DSS1"/>
    <property type="match status" value="1"/>
</dbReference>
<dbReference type="Pfam" id="PF05160">
    <property type="entry name" value="DSS1_SEM1"/>
    <property type="match status" value="1"/>
</dbReference>
<dbReference type="EMBL" id="QVQW01000003">
    <property type="protein sequence ID" value="RKU48740.1"/>
    <property type="molecule type" value="Genomic_DNA"/>
</dbReference>
<evidence type="ECO:0000313" key="4">
    <source>
        <dbReference type="EMBL" id="RKU48740.1"/>
    </source>
</evidence>
<organism evidence="4 5">
    <name type="scientific">Coniochaeta pulveracea</name>
    <dbReference type="NCBI Taxonomy" id="177199"/>
    <lineage>
        <taxon>Eukaryota</taxon>
        <taxon>Fungi</taxon>
        <taxon>Dikarya</taxon>
        <taxon>Ascomycota</taxon>
        <taxon>Pezizomycotina</taxon>
        <taxon>Sordariomycetes</taxon>
        <taxon>Sordariomycetidae</taxon>
        <taxon>Coniochaetales</taxon>
        <taxon>Coniochaetaceae</taxon>
        <taxon>Coniochaeta</taxon>
    </lineage>
</organism>
<feature type="compositionally biased region" description="Basic and acidic residues" evidence="3">
    <location>
        <begin position="82"/>
        <end position="95"/>
    </location>
</feature>
<feature type="region of interest" description="Disordered" evidence="3">
    <location>
        <begin position="1"/>
        <end position="95"/>
    </location>
</feature>
<reference evidence="4 5" key="1">
    <citation type="submission" date="2018-08" db="EMBL/GenBank/DDBJ databases">
        <title>Draft genome of the lignicolous fungus Coniochaeta pulveracea.</title>
        <authorList>
            <person name="Borstlap C.J."/>
            <person name="De Witt R.N."/>
            <person name="Botha A."/>
            <person name="Volschenk H."/>
        </authorList>
    </citation>
    <scope>NUCLEOTIDE SEQUENCE [LARGE SCALE GENOMIC DNA]</scope>
    <source>
        <strain evidence="4 5">CAB683</strain>
    </source>
</reference>
<dbReference type="GO" id="GO:0006406">
    <property type="term" value="P:mRNA export from nucleus"/>
    <property type="evidence" value="ECO:0007669"/>
    <property type="project" value="UniProtKB-UniRule"/>
</dbReference>
<dbReference type="InterPro" id="IPR007834">
    <property type="entry name" value="DSS1_SEM1"/>
</dbReference>
<evidence type="ECO:0000256" key="2">
    <source>
        <dbReference type="RuleBase" id="RU369057"/>
    </source>
</evidence>
<keyword evidence="5" id="KW-1185">Reference proteome</keyword>
<dbReference type="PANTHER" id="PTHR16771:SF0">
    <property type="entry name" value="26S PROTEASOME COMPLEX SUBUNIT SEM1"/>
    <property type="match status" value="1"/>
</dbReference>
<gene>
    <name evidence="4" type="ORF">DL546_001085</name>
</gene>
<name>A0A420YLI2_9PEZI</name>
<evidence type="ECO:0000256" key="3">
    <source>
        <dbReference type="SAM" id="MobiDB-lite"/>
    </source>
</evidence>
<dbReference type="SMART" id="SM01385">
    <property type="entry name" value="DSS1_SEM1"/>
    <property type="match status" value="1"/>
</dbReference>
<feature type="compositionally biased region" description="Low complexity" evidence="3">
    <location>
        <begin position="20"/>
        <end position="32"/>
    </location>
</feature>
<feature type="compositionally biased region" description="Acidic residues" evidence="3">
    <location>
        <begin position="67"/>
        <end position="76"/>
    </location>
</feature>
<dbReference type="OrthoDB" id="5586203at2759"/>
<dbReference type="GO" id="GO:0008541">
    <property type="term" value="C:proteasome regulatory particle, lid subcomplex"/>
    <property type="evidence" value="ECO:0007669"/>
    <property type="project" value="UniProtKB-UniRule"/>
</dbReference>
<sequence length="95" mass="10891">MASSSAQSKPDSKATDNKAEQTQATQQKPAAADMDHDEFEDFKVEDWPEEETEAAQNGGETRHLWEESWDDDDTTEDFSAQLREELKKVNESKRR</sequence>
<dbReference type="Proteomes" id="UP000275385">
    <property type="component" value="Unassembled WGS sequence"/>
</dbReference>
<dbReference type="GO" id="GO:0000724">
    <property type="term" value="P:double-strand break repair via homologous recombination"/>
    <property type="evidence" value="ECO:0007669"/>
    <property type="project" value="TreeGrafter"/>
</dbReference>
<comment type="caution">
    <text evidence="4">The sequence shown here is derived from an EMBL/GenBank/DDBJ whole genome shotgun (WGS) entry which is preliminary data.</text>
</comment>